<organism evidence="2">
    <name type="scientific">Rubrivivax gelatinosus S1</name>
    <dbReference type="NCBI Taxonomy" id="1138313"/>
    <lineage>
        <taxon>Bacteria</taxon>
        <taxon>Pseudomonadati</taxon>
        <taxon>Pseudomonadota</taxon>
        <taxon>Betaproteobacteria</taxon>
        <taxon>Burkholderiales</taxon>
        <taxon>Sphaerotilaceae</taxon>
        <taxon>Rubrivivax</taxon>
    </lineage>
</organism>
<dbReference type="EMBL" id="FO082879">
    <property type="protein sequence ID" value="CCF78671.1"/>
    <property type="molecule type" value="Genomic_DNA"/>
</dbReference>
<protein>
    <submittedName>
        <fullName evidence="2">Uncharacterized protein</fullName>
    </submittedName>
</protein>
<evidence type="ECO:0000256" key="1">
    <source>
        <dbReference type="SAM" id="MobiDB-lite"/>
    </source>
</evidence>
<feature type="region of interest" description="Disordered" evidence="1">
    <location>
        <begin position="60"/>
        <end position="86"/>
    </location>
</feature>
<reference evidence="2" key="1">
    <citation type="submission" date="2012-02" db="EMBL/GenBank/DDBJ databases">
        <authorList>
            <person name="Genoscope - CEA"/>
        </authorList>
    </citation>
    <scope>NUCLEOTIDE SEQUENCE</scope>
    <source>
        <strain evidence="2">S1</strain>
    </source>
</reference>
<proteinExistence type="predicted"/>
<sequence>MRQALLEGLQQLVAIERQPLCREGLHAERPGMRVDHRFKGPLQGVSAPGRALHFADRTRSRASPCATSEGAAMNDSQHPVESPEPRPDAAAFAARRRRLLKIAGGAAPAALMLVGRPVHATYNCASTSAWGSAQMSVAQSVRLGQGTPVKGHTLDEWFSKDQPWNALYSAVGAKTNFSSWKTSVKIGTCVPKAPVGLSTQNAVFEAIRKTGKCSTASDFSRLLLVALLNHRLYPERESCVSTADLVEMASGTFYFSPTVTWRQSEILSYVESNNLAVRG</sequence>
<accession>L8BAP0</accession>
<dbReference type="AlphaFoldDB" id="L8BAP0"/>
<evidence type="ECO:0000313" key="2">
    <source>
        <dbReference type="EMBL" id="CCF78671.1"/>
    </source>
</evidence>
<name>L8BAP0_RUBGE</name>
<gene>
    <name evidence="2" type="ORF">RGS1_10376</name>
</gene>
<reference evidence="2" key="2">
    <citation type="submission" date="2013-02" db="EMBL/GenBank/DDBJ databases">
        <title>EmbRS an orphan two-component system to save Rubrivivax gelatinosus from drowning.</title>
        <authorList>
            <person name="Steunou A."/>
            <person name="Liotenberg S."/>
            <person name="Soler M."/>
            <person name="Briandet R."/>
            <person name="Barbe V."/>
            <person name="Astier C."/>
            <person name="Ouchane S."/>
        </authorList>
    </citation>
    <scope>NUCLEOTIDE SEQUENCE</scope>
    <source>
        <strain evidence="2">S1</strain>
    </source>
</reference>